<evidence type="ECO:0000313" key="8">
    <source>
        <dbReference type="EMBL" id="HJF67449.1"/>
    </source>
</evidence>
<accession>A0A2T4REW2</accession>
<dbReference type="Proteomes" id="UP000321040">
    <property type="component" value="Unassembled WGS sequence"/>
</dbReference>
<dbReference type="Proteomes" id="UP000075418">
    <property type="component" value="Unassembled WGS sequence"/>
</dbReference>
<gene>
    <name evidence="9" type="ORF">A0131_11760</name>
    <name evidence="8" type="ORF">K8V85_03970</name>
    <name evidence="7" type="ORF">SKL01_15320</name>
</gene>
<comment type="caution">
    <text evidence="9">The sequence shown here is derived from an EMBL/GenBank/DDBJ whole genome shotgun (WGS) entry which is preliminary data.</text>
</comment>
<accession>A0A151A0Q0</accession>
<feature type="transmembrane region" description="Helical" evidence="6">
    <location>
        <begin position="34"/>
        <end position="55"/>
    </location>
</feature>
<dbReference type="GeneID" id="69904771"/>
<keyword evidence="4 6" id="KW-1133">Transmembrane helix</keyword>
<keyword evidence="9" id="KW-0067">ATP-binding</keyword>
<protein>
    <submittedName>
        <fullName evidence="8">ATP synthase subunit I</fullName>
    </submittedName>
    <submittedName>
        <fullName evidence="9">ATP-binding protein</fullName>
    </submittedName>
</protein>
<dbReference type="GO" id="GO:0005886">
    <property type="term" value="C:plasma membrane"/>
    <property type="evidence" value="ECO:0007669"/>
    <property type="project" value="UniProtKB-SubCell"/>
</dbReference>
<keyword evidence="3 6" id="KW-0812">Transmembrane</keyword>
<evidence type="ECO:0000313" key="11">
    <source>
        <dbReference type="Proteomes" id="UP000321040"/>
    </source>
</evidence>
<evidence type="ECO:0000313" key="7">
    <source>
        <dbReference type="EMBL" id="GEP82354.1"/>
    </source>
</evidence>
<dbReference type="EMBL" id="LUGM01000005">
    <property type="protein sequence ID" value="KYH12998.1"/>
    <property type="molecule type" value="Genomic_DNA"/>
</dbReference>
<dbReference type="InterPro" id="IPR005598">
    <property type="entry name" value="ATP_synth_I"/>
</dbReference>
<keyword evidence="11" id="KW-1185">Reference proteome</keyword>
<keyword evidence="9" id="KW-0547">Nucleotide-binding</keyword>
<sequence>MKRFHIIFNQYIQYYIYALIVLVIVFFFTNSPFVLGLIIGTIGSLINTFTFEYYLAKAKKIETIHISTGNIWRYLTAILACVLWACFKDNINIFGVIVGLLVSYVLVIFKPLIHKKKV</sequence>
<dbReference type="EMBL" id="DYVT01000044">
    <property type="protein sequence ID" value="HJF67449.1"/>
    <property type="molecule type" value="Genomic_DNA"/>
</dbReference>
<keyword evidence="2" id="KW-1003">Cell membrane</keyword>
<reference evidence="7 11" key="2">
    <citation type="submission" date="2019-07" db="EMBL/GenBank/DDBJ databases">
        <title>Whole genome shotgun sequence of Staphylococcus kloosii NBRC 109624.</title>
        <authorList>
            <person name="Hosoyama A."/>
            <person name="Uohara A."/>
            <person name="Ohji S."/>
            <person name="Ichikawa N."/>
        </authorList>
    </citation>
    <scope>NUCLEOTIDE SEQUENCE [LARGE SCALE GENOMIC DNA]</scope>
    <source>
        <strain evidence="7 11">NBRC 109624</strain>
    </source>
</reference>
<evidence type="ECO:0000313" key="10">
    <source>
        <dbReference type="Proteomes" id="UP000075418"/>
    </source>
</evidence>
<dbReference type="AlphaFoldDB" id="A0A151A0Q0"/>
<proteinExistence type="predicted"/>
<organism evidence="9 10">
    <name type="scientific">Staphylococcus kloosii</name>
    <dbReference type="NCBI Taxonomy" id="29384"/>
    <lineage>
        <taxon>Bacteria</taxon>
        <taxon>Bacillati</taxon>
        <taxon>Bacillota</taxon>
        <taxon>Bacilli</taxon>
        <taxon>Bacillales</taxon>
        <taxon>Staphylococcaceae</taxon>
        <taxon>Staphylococcus</taxon>
    </lineage>
</organism>
<name>A0A151A0Q0_9STAP</name>
<dbReference type="Proteomes" id="UP000706163">
    <property type="component" value="Unassembled WGS sequence"/>
</dbReference>
<reference evidence="8" key="3">
    <citation type="journal article" date="2021" name="PeerJ">
        <title>Extensive microbial diversity within the chicken gut microbiome revealed by metagenomics and culture.</title>
        <authorList>
            <person name="Gilroy R."/>
            <person name="Ravi A."/>
            <person name="Getino M."/>
            <person name="Pursley I."/>
            <person name="Horton D.L."/>
            <person name="Alikhan N.F."/>
            <person name="Baker D."/>
            <person name="Gharbi K."/>
            <person name="Hall N."/>
            <person name="Watson M."/>
            <person name="Adriaenssens E.M."/>
            <person name="Foster-Nyarko E."/>
            <person name="Jarju S."/>
            <person name="Secka A."/>
            <person name="Antonio M."/>
            <person name="Oren A."/>
            <person name="Chaudhuri R.R."/>
            <person name="La Ragione R."/>
            <person name="Hildebrand F."/>
            <person name="Pallen M.J."/>
        </authorList>
    </citation>
    <scope>NUCLEOTIDE SEQUENCE</scope>
    <source>
        <strain evidence="8">CHK149-3286</strain>
    </source>
</reference>
<dbReference type="RefSeq" id="WP_061855697.1">
    <property type="nucleotide sequence ID" value="NZ_BKAQ01000012.1"/>
</dbReference>
<evidence type="ECO:0000256" key="1">
    <source>
        <dbReference type="ARBA" id="ARBA00004651"/>
    </source>
</evidence>
<evidence type="ECO:0000256" key="2">
    <source>
        <dbReference type="ARBA" id="ARBA00022475"/>
    </source>
</evidence>
<dbReference type="KEGG" id="skl:C7J89_05425"/>
<feature type="transmembrane region" description="Helical" evidence="6">
    <location>
        <begin position="12"/>
        <end position="28"/>
    </location>
</feature>
<reference evidence="8" key="4">
    <citation type="submission" date="2021-09" db="EMBL/GenBank/DDBJ databases">
        <authorList>
            <person name="Gilroy R."/>
        </authorList>
    </citation>
    <scope>NUCLEOTIDE SEQUENCE</scope>
    <source>
        <strain evidence="8">CHK149-3286</strain>
    </source>
</reference>
<dbReference type="EMBL" id="BKAQ01000012">
    <property type="protein sequence ID" value="GEP82354.1"/>
    <property type="molecule type" value="Genomic_DNA"/>
</dbReference>
<evidence type="ECO:0000256" key="5">
    <source>
        <dbReference type="ARBA" id="ARBA00023136"/>
    </source>
</evidence>
<evidence type="ECO:0000256" key="3">
    <source>
        <dbReference type="ARBA" id="ARBA00022692"/>
    </source>
</evidence>
<evidence type="ECO:0000256" key="4">
    <source>
        <dbReference type="ARBA" id="ARBA00022989"/>
    </source>
</evidence>
<evidence type="ECO:0000256" key="6">
    <source>
        <dbReference type="SAM" id="Phobius"/>
    </source>
</evidence>
<evidence type="ECO:0000313" key="9">
    <source>
        <dbReference type="EMBL" id="KYH12998.1"/>
    </source>
</evidence>
<keyword evidence="5 6" id="KW-0472">Membrane</keyword>
<feature type="transmembrane region" description="Helical" evidence="6">
    <location>
        <begin position="71"/>
        <end position="87"/>
    </location>
</feature>
<dbReference type="Pfam" id="PF03899">
    <property type="entry name" value="ATP-synt_I"/>
    <property type="match status" value="1"/>
</dbReference>
<dbReference type="GO" id="GO:0005524">
    <property type="term" value="F:ATP binding"/>
    <property type="evidence" value="ECO:0007669"/>
    <property type="project" value="UniProtKB-KW"/>
</dbReference>
<comment type="subcellular location">
    <subcellularLocation>
        <location evidence="1">Cell membrane</location>
        <topology evidence="1">Multi-pass membrane protein</topology>
    </subcellularLocation>
</comment>
<reference evidence="9 10" key="1">
    <citation type="submission" date="2016-02" db="EMBL/GenBank/DDBJ databases">
        <title>Draft genome sequence of hydrocarbon degrading Staphylococcus saprophyticus Strain CNV2, isolated from crude-oil contaminated soil from Noonmati Oil Refinery, Guwahati, Assam, India.</title>
        <authorList>
            <person name="Mukherjee A."/>
            <person name="Chettri B."/>
            <person name="Langpoklakpam J."/>
            <person name="Singh A.K."/>
            <person name="Chattopadhyay D.J."/>
        </authorList>
    </citation>
    <scope>NUCLEOTIDE SEQUENCE [LARGE SCALE GENOMIC DNA]</scope>
    <source>
        <strain evidence="9 10">CNV2</strain>
    </source>
</reference>
<dbReference type="OrthoDB" id="2418190at2"/>
<feature type="transmembrane region" description="Helical" evidence="6">
    <location>
        <begin position="93"/>
        <end position="113"/>
    </location>
</feature>